<dbReference type="Pfam" id="PF05036">
    <property type="entry name" value="SPOR"/>
    <property type="match status" value="1"/>
</dbReference>
<dbReference type="CDD" id="cd22268">
    <property type="entry name" value="DPBB_RlpA-like"/>
    <property type="match status" value="1"/>
</dbReference>
<dbReference type="Gene3D" id="3.30.70.1070">
    <property type="entry name" value="Sporulation related repeat"/>
    <property type="match status" value="1"/>
</dbReference>
<keyword evidence="1" id="KW-0732">Signal</keyword>
<dbReference type="GO" id="GO:0008932">
    <property type="term" value="F:lytic endotransglycosylase activity"/>
    <property type="evidence" value="ECO:0007669"/>
    <property type="project" value="UniProtKB-UniRule"/>
</dbReference>
<dbReference type="InterPro" id="IPR036908">
    <property type="entry name" value="RlpA-like_sf"/>
</dbReference>
<dbReference type="InterPro" id="IPR012997">
    <property type="entry name" value="RplA"/>
</dbReference>
<dbReference type="HAMAP" id="MF_02071">
    <property type="entry name" value="RlpA"/>
    <property type="match status" value="1"/>
</dbReference>
<dbReference type="GO" id="GO:0000270">
    <property type="term" value="P:peptidoglycan metabolic process"/>
    <property type="evidence" value="ECO:0007669"/>
    <property type="project" value="UniProtKB-UniRule"/>
</dbReference>
<dbReference type="InterPro" id="IPR034718">
    <property type="entry name" value="RlpA"/>
</dbReference>
<gene>
    <name evidence="4" type="primary">rlpA</name>
    <name evidence="7" type="ORF">ENW50_06680</name>
</gene>
<keyword evidence="2 4" id="KW-0456">Lyase</keyword>
<dbReference type="GO" id="GO:0042834">
    <property type="term" value="F:peptidoglycan binding"/>
    <property type="evidence" value="ECO:0007669"/>
    <property type="project" value="InterPro"/>
</dbReference>
<dbReference type="SUPFAM" id="SSF50685">
    <property type="entry name" value="Barwin-like endoglucanases"/>
    <property type="match status" value="1"/>
</dbReference>
<evidence type="ECO:0000256" key="5">
    <source>
        <dbReference type="RuleBase" id="RU003495"/>
    </source>
</evidence>
<comment type="similarity">
    <text evidence="4 5">Belongs to the RlpA family.</text>
</comment>
<reference evidence="7" key="1">
    <citation type="journal article" date="2020" name="mSystems">
        <title>Genome- and Community-Level Interaction Insights into Carbon Utilization and Element Cycling Functions of Hydrothermarchaeota in Hydrothermal Sediment.</title>
        <authorList>
            <person name="Zhou Z."/>
            <person name="Liu Y."/>
            <person name="Xu W."/>
            <person name="Pan J."/>
            <person name="Luo Z.H."/>
            <person name="Li M."/>
        </authorList>
    </citation>
    <scope>NUCLEOTIDE SEQUENCE [LARGE SCALE GENOMIC DNA]</scope>
    <source>
        <strain evidence="7">SpSt-855</strain>
    </source>
</reference>
<dbReference type="EC" id="4.2.2.-" evidence="4"/>
<dbReference type="PROSITE" id="PS51724">
    <property type="entry name" value="SPOR"/>
    <property type="match status" value="1"/>
</dbReference>
<comment type="function">
    <text evidence="4">Lytic transglycosylase with a strong preference for naked glycan strands that lack stem peptides.</text>
</comment>
<dbReference type="InterPro" id="IPR036680">
    <property type="entry name" value="SPOR-like_sf"/>
</dbReference>
<feature type="domain" description="SPOR" evidence="6">
    <location>
        <begin position="184"/>
        <end position="262"/>
    </location>
</feature>
<dbReference type="InterPro" id="IPR007730">
    <property type="entry name" value="SPOR-like_dom"/>
</dbReference>
<dbReference type="Pfam" id="PF03330">
    <property type="entry name" value="DPBB_1"/>
    <property type="match status" value="1"/>
</dbReference>
<dbReference type="SUPFAM" id="SSF110997">
    <property type="entry name" value="Sporulation related repeat"/>
    <property type="match status" value="1"/>
</dbReference>
<sequence>MNWKSARSPELPMRLNPPSFRSLLPLLLLTVSLVAVTGCSHRARVSYAPPPAIAPNGSARPARPSYSRAERADWHYVETHRPLYYQIGMASWYGPQYNHHRAADGQVYNQDGISAAHRTLPLGSLIKVTNMSTGQVGVMRVTDRGPFVPGRILDLSEAAAKQVGIWREGVGKVRIDVYYTPASVTNGGRWAVQIGAFRHRRAAMRLEDKLERRYRTASVIEFKGPTGDWVRIRPANGNREQAVQIARNLRPSEGEAYLVRLD</sequence>
<evidence type="ECO:0000256" key="2">
    <source>
        <dbReference type="ARBA" id="ARBA00023239"/>
    </source>
</evidence>
<accession>A0A7V4XSP7</accession>
<dbReference type="NCBIfam" id="TIGR00413">
    <property type="entry name" value="rlpA"/>
    <property type="match status" value="1"/>
</dbReference>
<dbReference type="GO" id="GO:0071555">
    <property type="term" value="P:cell wall organization"/>
    <property type="evidence" value="ECO:0007669"/>
    <property type="project" value="UniProtKB-KW"/>
</dbReference>
<dbReference type="AlphaFoldDB" id="A0A7V4XSP7"/>
<protein>
    <recommendedName>
        <fullName evidence="4">Probable endolytic peptidoglycan transglycosylase RlpA</fullName>
        <ecNumber evidence="4">4.2.2.-</ecNumber>
    </recommendedName>
</protein>
<evidence type="ECO:0000256" key="3">
    <source>
        <dbReference type="ARBA" id="ARBA00023316"/>
    </source>
</evidence>
<dbReference type="InterPro" id="IPR009009">
    <property type="entry name" value="RlpA-like_DPBB"/>
</dbReference>
<dbReference type="PANTHER" id="PTHR34183">
    <property type="entry name" value="ENDOLYTIC PEPTIDOGLYCAN TRANSGLYCOSYLASE RLPA"/>
    <property type="match status" value="1"/>
</dbReference>
<dbReference type="PANTHER" id="PTHR34183:SF8">
    <property type="entry name" value="ENDOLYTIC PEPTIDOGLYCAN TRANSGLYCOSYLASE RLPA-RELATED"/>
    <property type="match status" value="1"/>
</dbReference>
<comment type="caution">
    <text evidence="7">The sequence shown here is derived from an EMBL/GenBank/DDBJ whole genome shotgun (WGS) entry which is preliminary data.</text>
</comment>
<evidence type="ECO:0000313" key="7">
    <source>
        <dbReference type="EMBL" id="HGY94355.1"/>
    </source>
</evidence>
<evidence type="ECO:0000256" key="4">
    <source>
        <dbReference type="HAMAP-Rule" id="MF_02071"/>
    </source>
</evidence>
<evidence type="ECO:0000256" key="1">
    <source>
        <dbReference type="ARBA" id="ARBA00022729"/>
    </source>
</evidence>
<proteinExistence type="inferred from homology"/>
<organism evidence="7">
    <name type="scientific">Acidobacterium capsulatum</name>
    <dbReference type="NCBI Taxonomy" id="33075"/>
    <lineage>
        <taxon>Bacteria</taxon>
        <taxon>Pseudomonadati</taxon>
        <taxon>Acidobacteriota</taxon>
        <taxon>Terriglobia</taxon>
        <taxon>Terriglobales</taxon>
        <taxon>Acidobacteriaceae</taxon>
        <taxon>Acidobacterium</taxon>
    </lineage>
</organism>
<dbReference type="EMBL" id="DTKL01000039">
    <property type="protein sequence ID" value="HGY94355.1"/>
    <property type="molecule type" value="Genomic_DNA"/>
</dbReference>
<dbReference type="Gene3D" id="2.40.40.10">
    <property type="entry name" value="RlpA-like domain"/>
    <property type="match status" value="1"/>
</dbReference>
<keyword evidence="3 4" id="KW-0961">Cell wall biogenesis/degradation</keyword>
<name>A0A7V4XSP7_9BACT</name>
<evidence type="ECO:0000259" key="6">
    <source>
        <dbReference type="PROSITE" id="PS51724"/>
    </source>
</evidence>